<feature type="domain" description="ABC transporter" evidence="3">
    <location>
        <begin position="12"/>
        <end position="253"/>
    </location>
</feature>
<evidence type="ECO:0000313" key="4">
    <source>
        <dbReference type="EMBL" id="QSG03388.1"/>
    </source>
</evidence>
<dbReference type="InterPro" id="IPR003593">
    <property type="entry name" value="AAA+_ATPase"/>
</dbReference>
<gene>
    <name evidence="4" type="ORF">AArcS_2191</name>
</gene>
<keyword evidence="5" id="KW-1185">Reference proteome</keyword>
<dbReference type="EMBL" id="CP064786">
    <property type="protein sequence ID" value="QSG03388.1"/>
    <property type="molecule type" value="Genomic_DNA"/>
</dbReference>
<dbReference type="CDD" id="cd03216">
    <property type="entry name" value="ABC_Carb_Monos_I"/>
    <property type="match status" value="1"/>
</dbReference>
<dbReference type="Pfam" id="PF00005">
    <property type="entry name" value="ABC_tran"/>
    <property type="match status" value="1"/>
</dbReference>
<dbReference type="GO" id="GO:0016887">
    <property type="term" value="F:ATP hydrolysis activity"/>
    <property type="evidence" value="ECO:0007669"/>
    <property type="project" value="InterPro"/>
</dbReference>
<proteinExistence type="predicted"/>
<dbReference type="InterPro" id="IPR003439">
    <property type="entry name" value="ABC_transporter-like_ATP-bd"/>
</dbReference>
<dbReference type="GO" id="GO:0005524">
    <property type="term" value="F:ATP binding"/>
    <property type="evidence" value="ECO:0007669"/>
    <property type="project" value="UniProtKB-KW"/>
</dbReference>
<name>A0A897MTM2_9EURY</name>
<dbReference type="KEGG" id="hara:AArcS_2191"/>
<dbReference type="InterPro" id="IPR027417">
    <property type="entry name" value="P-loop_NTPase"/>
</dbReference>
<evidence type="ECO:0000259" key="3">
    <source>
        <dbReference type="PROSITE" id="PS50893"/>
    </source>
</evidence>
<dbReference type="PANTHER" id="PTHR43790">
    <property type="entry name" value="CARBOHYDRATE TRANSPORT ATP-BINDING PROTEIN MG119-RELATED"/>
    <property type="match status" value="1"/>
</dbReference>
<keyword evidence="2" id="KW-0067">ATP-binding</keyword>
<dbReference type="InterPro" id="IPR017871">
    <property type="entry name" value="ABC_transporter-like_CS"/>
</dbReference>
<dbReference type="PANTHER" id="PTHR43790:SF8">
    <property type="entry name" value="SUGAR ABC TRANSPORTER ATP-BINDING PROTEIN"/>
    <property type="match status" value="1"/>
</dbReference>
<keyword evidence="1" id="KW-0547">Nucleotide-binding</keyword>
<accession>A0A897MTM2</accession>
<dbReference type="SMART" id="SM00382">
    <property type="entry name" value="AAA"/>
    <property type="match status" value="1"/>
</dbReference>
<dbReference type="RefSeq" id="WP_238477440.1">
    <property type="nucleotide sequence ID" value="NZ_CP064786.1"/>
</dbReference>
<dbReference type="SUPFAM" id="SSF52540">
    <property type="entry name" value="P-loop containing nucleoside triphosphate hydrolases"/>
    <property type="match status" value="1"/>
</dbReference>
<organism evidence="4 5">
    <name type="scientific">Natranaeroarchaeum sulfidigenes</name>
    <dbReference type="NCBI Taxonomy" id="2784880"/>
    <lineage>
        <taxon>Archaea</taxon>
        <taxon>Methanobacteriati</taxon>
        <taxon>Methanobacteriota</taxon>
        <taxon>Stenosarchaea group</taxon>
        <taxon>Halobacteria</taxon>
        <taxon>Halobacteriales</taxon>
        <taxon>Natronoarchaeaceae</taxon>
        <taxon>Natranaeroarchaeum</taxon>
    </lineage>
</organism>
<reference evidence="4" key="1">
    <citation type="submission" date="2020-11" db="EMBL/GenBank/DDBJ databases">
        <title>Carbohydrate-dependent, anaerobic sulfur respiration: A novel catabolism in halophilic archaea.</title>
        <authorList>
            <person name="Sorokin D.Y."/>
            <person name="Messina E."/>
            <person name="Smedile F."/>
            <person name="La Cono V."/>
            <person name="Hallsworth J.E."/>
            <person name="Yakimov M.M."/>
        </authorList>
    </citation>
    <scope>NUCLEOTIDE SEQUENCE</scope>
    <source>
        <strain evidence="4">AArc-S</strain>
    </source>
</reference>
<dbReference type="Gene3D" id="3.40.50.300">
    <property type="entry name" value="P-loop containing nucleotide triphosphate hydrolases"/>
    <property type="match status" value="1"/>
</dbReference>
<dbReference type="InterPro" id="IPR050107">
    <property type="entry name" value="ABC_carbohydrate_import_ATPase"/>
</dbReference>
<dbReference type="PROSITE" id="PS50893">
    <property type="entry name" value="ABC_TRANSPORTER_2"/>
    <property type="match status" value="1"/>
</dbReference>
<dbReference type="PROSITE" id="PS00211">
    <property type="entry name" value="ABC_TRANSPORTER_1"/>
    <property type="match status" value="1"/>
</dbReference>
<protein>
    <submittedName>
        <fullName evidence="4">ABC-type uncharacterized transport system, ATPase component</fullName>
    </submittedName>
</protein>
<sequence length="261" mass="28463">MNPESAQSQEKIRFEEITKKFGRVVAIDDISFSVHDGEILALVGDNGAGKSTLMNVLCGIHEPTSGKYFYEGESVRFASPNEARDCGIETVYQDLALMDDLDVATNIFLGKFPMRFSFGPFNIIDWDTAYAQAAELLEGQLNQAIDPKTEVEFLSGGQRQLVAIARSLAFDPDVLVLDEPTSALSVAGTELVYDTIETLQDKGQTQIIVSHNFEEVISVADRIVVLYQGNVADIVDADAVTRGELSDMIKTGKSAAELKAD</sequence>
<dbReference type="Proteomes" id="UP000663586">
    <property type="component" value="Chromosome"/>
</dbReference>
<evidence type="ECO:0000256" key="1">
    <source>
        <dbReference type="ARBA" id="ARBA00022741"/>
    </source>
</evidence>
<dbReference type="AlphaFoldDB" id="A0A897MTM2"/>
<evidence type="ECO:0000256" key="2">
    <source>
        <dbReference type="ARBA" id="ARBA00022840"/>
    </source>
</evidence>
<evidence type="ECO:0000313" key="5">
    <source>
        <dbReference type="Proteomes" id="UP000663586"/>
    </source>
</evidence>
<dbReference type="GeneID" id="70685567"/>